<reference evidence="4" key="1">
    <citation type="submission" date="2014-08" db="EMBL/GenBank/DDBJ databases">
        <authorList>
            <person name="Moulin L."/>
        </authorList>
    </citation>
    <scope>NUCLEOTIDE SEQUENCE [LARGE SCALE GENOMIC DNA]</scope>
</reference>
<protein>
    <submittedName>
        <fullName evidence="2">Rhizopine catabolism protein MocC</fullName>
    </submittedName>
</protein>
<name>A0A090EGY6_MESPL</name>
<sequence length="309" mass="34207">MTTVRLGINPITWTNDDVPELGGDTPLETCLAETAEAGYAGTELGGKFPRESRALRPILDHYGLALVSGWYDGRICEKEVDEEFEAIRPHLTLLRDLGARRVVYADTSRGRHGAIHDPISQRPKLMDGEWKAYGAKITRLAERFSDFGVGMAFHHHMGTIVETDQEIDRLMHTTGEAVGLLYDTGHCAFSGGDPEQLLRRHVERVVHVHCKDVRPAMLKKAREADMSFMGAVMEGIFTVPGDGAIDYPTLLKILAGQGYSGWLVVEAEQDPAKAHPLTYATMGYRNLKKLAQGAGFYVHERAKEVRHAG</sequence>
<dbReference type="Proteomes" id="UP000045285">
    <property type="component" value="Unassembled WGS sequence"/>
</dbReference>
<dbReference type="EMBL" id="CCMZ01000059">
    <property type="protein sequence ID" value="CDX27311.1"/>
    <property type="molecule type" value="Genomic_DNA"/>
</dbReference>
<gene>
    <name evidence="2" type="primary">mocC</name>
    <name evidence="2" type="ORF">MPL3356_620017</name>
    <name evidence="3" type="ORF">MPLDJ20_230099</name>
</gene>
<dbReference type="Proteomes" id="UP000046373">
    <property type="component" value="Unassembled WGS sequence"/>
</dbReference>
<organism evidence="2 4">
    <name type="scientific">Mesorhizobium plurifarium</name>
    <dbReference type="NCBI Taxonomy" id="69974"/>
    <lineage>
        <taxon>Bacteria</taxon>
        <taxon>Pseudomonadati</taxon>
        <taxon>Pseudomonadota</taxon>
        <taxon>Alphaproteobacteria</taxon>
        <taxon>Hyphomicrobiales</taxon>
        <taxon>Phyllobacteriaceae</taxon>
        <taxon>Mesorhizobium</taxon>
    </lineage>
</organism>
<evidence type="ECO:0000313" key="3">
    <source>
        <dbReference type="EMBL" id="CDX38505.1"/>
    </source>
</evidence>
<keyword evidence="4" id="KW-1185">Reference proteome</keyword>
<evidence type="ECO:0000313" key="5">
    <source>
        <dbReference type="Proteomes" id="UP000046373"/>
    </source>
</evidence>
<dbReference type="SUPFAM" id="SSF51658">
    <property type="entry name" value="Xylose isomerase-like"/>
    <property type="match status" value="1"/>
</dbReference>
<dbReference type="GeneID" id="31891314"/>
<dbReference type="Gene3D" id="3.20.20.150">
    <property type="entry name" value="Divalent-metal-dependent TIM barrel enzymes"/>
    <property type="match status" value="1"/>
</dbReference>
<evidence type="ECO:0000313" key="2">
    <source>
        <dbReference type="EMBL" id="CDX27311.1"/>
    </source>
</evidence>
<dbReference type="InterPro" id="IPR050312">
    <property type="entry name" value="IolE/XylAMocC-like"/>
</dbReference>
<dbReference type="PANTHER" id="PTHR12110">
    <property type="entry name" value="HYDROXYPYRUVATE ISOMERASE"/>
    <property type="match status" value="1"/>
</dbReference>
<dbReference type="Pfam" id="PF01261">
    <property type="entry name" value="AP_endonuc_2"/>
    <property type="match status" value="1"/>
</dbReference>
<dbReference type="InterPro" id="IPR036237">
    <property type="entry name" value="Xyl_isomerase-like_sf"/>
</dbReference>
<accession>A0A090EGY6</accession>
<dbReference type="EMBL" id="CCNB01000016">
    <property type="protein sequence ID" value="CDX38505.1"/>
    <property type="molecule type" value="Genomic_DNA"/>
</dbReference>
<evidence type="ECO:0000313" key="4">
    <source>
        <dbReference type="Proteomes" id="UP000045285"/>
    </source>
</evidence>
<dbReference type="NCBIfam" id="TIGR04379">
    <property type="entry name" value="myo_inos_iolE"/>
    <property type="match status" value="1"/>
</dbReference>
<proteinExistence type="predicted"/>
<dbReference type="InterPro" id="IPR030823">
    <property type="entry name" value="IolE/MocC"/>
</dbReference>
<dbReference type="PANTHER" id="PTHR12110:SF41">
    <property type="entry name" value="INOSOSE DEHYDRATASE"/>
    <property type="match status" value="1"/>
</dbReference>
<dbReference type="STRING" id="69974.MPLDJ20_230099"/>
<evidence type="ECO:0000259" key="1">
    <source>
        <dbReference type="Pfam" id="PF01261"/>
    </source>
</evidence>
<reference evidence="2 5" key="2">
    <citation type="submission" date="2014-08" db="EMBL/GenBank/DDBJ databases">
        <authorList>
            <person name="Moulin Lionel"/>
        </authorList>
    </citation>
    <scope>NUCLEOTIDE SEQUENCE [LARGE SCALE GENOMIC DNA]</scope>
</reference>
<dbReference type="AlphaFoldDB" id="A0A090EGY6"/>
<feature type="domain" description="Xylose isomerase-like TIM barrel" evidence="1">
    <location>
        <begin position="32"/>
        <end position="275"/>
    </location>
</feature>
<dbReference type="InterPro" id="IPR013022">
    <property type="entry name" value="Xyl_isomerase-like_TIM-brl"/>
</dbReference>